<reference evidence="2" key="2">
    <citation type="submission" date="2020-10" db="UniProtKB">
        <authorList>
            <consortium name="WormBaseParasite"/>
        </authorList>
    </citation>
    <scope>IDENTIFICATION</scope>
</reference>
<organism evidence="1 2">
    <name type="scientific">Panagrellus redivivus</name>
    <name type="common">Microworm</name>
    <dbReference type="NCBI Taxonomy" id="6233"/>
    <lineage>
        <taxon>Eukaryota</taxon>
        <taxon>Metazoa</taxon>
        <taxon>Ecdysozoa</taxon>
        <taxon>Nematoda</taxon>
        <taxon>Chromadorea</taxon>
        <taxon>Rhabditida</taxon>
        <taxon>Tylenchina</taxon>
        <taxon>Panagrolaimomorpha</taxon>
        <taxon>Panagrolaimoidea</taxon>
        <taxon>Panagrolaimidae</taxon>
        <taxon>Panagrellus</taxon>
    </lineage>
</organism>
<dbReference type="AlphaFoldDB" id="A0A7E4V740"/>
<evidence type="ECO:0000313" key="2">
    <source>
        <dbReference type="WBParaSite" id="Pan_g17309.t1"/>
    </source>
</evidence>
<accession>A0A7E4V740</accession>
<reference evidence="1" key="1">
    <citation type="journal article" date="2013" name="Genetics">
        <title>The draft genome and transcriptome of Panagrellus redivivus are shaped by the harsh demands of a free-living lifestyle.</title>
        <authorList>
            <person name="Srinivasan J."/>
            <person name="Dillman A.R."/>
            <person name="Macchietto M.G."/>
            <person name="Heikkinen L."/>
            <person name="Lakso M."/>
            <person name="Fracchia K.M."/>
            <person name="Antoshechkin I."/>
            <person name="Mortazavi A."/>
            <person name="Wong G."/>
            <person name="Sternberg P.W."/>
        </authorList>
    </citation>
    <scope>NUCLEOTIDE SEQUENCE [LARGE SCALE GENOMIC DNA]</scope>
    <source>
        <strain evidence="1">MT8872</strain>
    </source>
</reference>
<dbReference type="Proteomes" id="UP000492821">
    <property type="component" value="Unassembled WGS sequence"/>
</dbReference>
<evidence type="ECO:0000313" key="1">
    <source>
        <dbReference type="Proteomes" id="UP000492821"/>
    </source>
</evidence>
<protein>
    <submittedName>
        <fullName evidence="2">DNA-directed RNA polymerase</fullName>
    </submittedName>
</protein>
<sequence>MVITDKESIFRGRSVITDWGHASGTVSAGVYAYLTCFLRDLLGLPVGQSRASVSVALMFSAFLRQSAMQAWLALGAKNIQAKESCLQSTAVQN</sequence>
<keyword evidence="1" id="KW-1185">Reference proteome</keyword>
<proteinExistence type="predicted"/>
<dbReference type="WBParaSite" id="Pan_g17309.t1">
    <property type="protein sequence ID" value="Pan_g17309.t1"/>
    <property type="gene ID" value="Pan_g17309"/>
</dbReference>
<name>A0A7E4V740_PANRE</name>